<keyword evidence="6" id="KW-0869">Chloride channel</keyword>
<evidence type="ECO:0000256" key="5">
    <source>
        <dbReference type="ARBA" id="ARBA00034769"/>
    </source>
</evidence>
<keyword evidence="6" id="KW-1003">Cell membrane</keyword>
<keyword evidence="4" id="KW-0472">Membrane</keyword>
<dbReference type="Pfam" id="PF01062">
    <property type="entry name" value="Bestrophin"/>
    <property type="match status" value="1"/>
</dbReference>
<organism evidence="7">
    <name type="scientific">Alectorobius mimon</name>
    <dbReference type="NCBI Taxonomy" id="360319"/>
    <lineage>
        <taxon>Eukaryota</taxon>
        <taxon>Metazoa</taxon>
        <taxon>Ecdysozoa</taxon>
        <taxon>Arthropoda</taxon>
        <taxon>Chelicerata</taxon>
        <taxon>Arachnida</taxon>
        <taxon>Acari</taxon>
        <taxon>Parasitiformes</taxon>
        <taxon>Ixodida</taxon>
        <taxon>Ixodoidea</taxon>
        <taxon>Argasidae</taxon>
        <taxon>Ornithodorinae</taxon>
        <taxon>Alectorobius</taxon>
    </lineage>
</organism>
<feature type="non-terminal residue" evidence="7">
    <location>
        <position position="1"/>
    </location>
</feature>
<evidence type="ECO:0000256" key="6">
    <source>
        <dbReference type="RuleBase" id="RU363126"/>
    </source>
</evidence>
<comment type="similarity">
    <text evidence="5 6">Belongs to the anion channel-forming bestrophin (TC 1.A.46) family. Calcium-sensitive chloride channel subfamily.</text>
</comment>
<keyword evidence="6" id="KW-0813">Transport</keyword>
<sequence>FIWFINLISMAEKEGRVPAGAAVKHLLEEVNVFRSKTCLLWCYDWVTVPLVYTQVVTLTTHLFFVTSLVARQSLDPTMGYPGHEIDVYFPFFTFLQFIFFMGWLKVAEQLINPFGEDDDDFETNWLIDRHTQVAYQAVDELYAKVPRIQRDLYWDSHEPDLPYTEASIMHKIPTYRGSTVNIVVPKANQALFPGESLEMVDDGAWRSRLCYCFRGLRRRVPVRLSGISISDDSDLSSPKTLGTKTHLFESRYLQLLNKGRPRKHSIFGKRKESASNWDYFFARTSIIRSLQPDPPSRVSQRTTSPRIRISKSQGHAASSMIASKSLLTRKTTKPTPRCEDKTTITMKTLRGPAHGRLHVIIYHASTRNKLL</sequence>
<dbReference type="EMBL" id="GEIB01000723">
    <property type="protein sequence ID" value="JAR87257.1"/>
    <property type="molecule type" value="Transcribed_RNA"/>
</dbReference>
<dbReference type="GO" id="GO:0034707">
    <property type="term" value="C:chloride channel complex"/>
    <property type="evidence" value="ECO:0007669"/>
    <property type="project" value="UniProtKB-KW"/>
</dbReference>
<keyword evidence="3" id="KW-1133">Transmembrane helix</keyword>
<keyword evidence="2" id="KW-0812">Transmembrane</keyword>
<keyword evidence="6" id="KW-0868">Chloride</keyword>
<dbReference type="AlphaFoldDB" id="A0A147B909"/>
<proteinExistence type="inferred from homology"/>
<comment type="function">
    <text evidence="6">Forms chloride channels.</text>
</comment>
<keyword evidence="6" id="KW-0406">Ion transport</keyword>
<protein>
    <recommendedName>
        <fullName evidence="6">Bestrophin homolog</fullName>
    </recommendedName>
</protein>
<dbReference type="GO" id="GO:0005254">
    <property type="term" value="F:chloride channel activity"/>
    <property type="evidence" value="ECO:0007669"/>
    <property type="project" value="UniProtKB-KW"/>
</dbReference>
<evidence type="ECO:0000256" key="4">
    <source>
        <dbReference type="ARBA" id="ARBA00023136"/>
    </source>
</evidence>
<dbReference type="InterPro" id="IPR000615">
    <property type="entry name" value="Bestrophin"/>
</dbReference>
<comment type="subcellular location">
    <subcellularLocation>
        <location evidence="6">Cell membrane</location>
        <topology evidence="6">Multi-pass membrane protein</topology>
    </subcellularLocation>
    <subcellularLocation>
        <location evidence="1">Membrane</location>
    </subcellularLocation>
</comment>
<dbReference type="PANTHER" id="PTHR10736:SF0">
    <property type="entry name" value="BESTROPHIN HOMOLOG"/>
    <property type="match status" value="1"/>
</dbReference>
<evidence type="ECO:0000256" key="1">
    <source>
        <dbReference type="ARBA" id="ARBA00004370"/>
    </source>
</evidence>
<feature type="non-terminal residue" evidence="7">
    <location>
        <position position="371"/>
    </location>
</feature>
<reference evidence="7" key="1">
    <citation type="submission" date="2016-03" db="EMBL/GenBank/DDBJ databases">
        <title>Gut transcriptome analysis on engorged females of Ornithodoros mimon (Acari: Argasidae) and phylogenetic inferences of soft ticks.</title>
        <authorList>
            <person name="Landulfo G.A."/>
            <person name="Giovanni D."/>
            <person name="Carvalho E."/>
            <person name="Junqueira-de-Azevedo I."/>
            <person name="Patane J."/>
            <person name="Mendoca R."/>
            <person name="Barros-Battesti D."/>
        </authorList>
    </citation>
    <scope>NUCLEOTIDE SEQUENCE</scope>
    <source>
        <strain evidence="7">Females</strain>
        <tissue evidence="7">Gut</tissue>
    </source>
</reference>
<evidence type="ECO:0000313" key="7">
    <source>
        <dbReference type="EMBL" id="JAR87257.1"/>
    </source>
</evidence>
<keyword evidence="6" id="KW-0407">Ion channel</keyword>
<evidence type="ECO:0000256" key="3">
    <source>
        <dbReference type="ARBA" id="ARBA00022989"/>
    </source>
</evidence>
<dbReference type="GO" id="GO:0005886">
    <property type="term" value="C:plasma membrane"/>
    <property type="evidence" value="ECO:0007669"/>
    <property type="project" value="UniProtKB-SubCell"/>
</dbReference>
<dbReference type="PANTHER" id="PTHR10736">
    <property type="entry name" value="BESTROPHIN"/>
    <property type="match status" value="1"/>
</dbReference>
<accession>A0A147B909</accession>
<name>A0A147B909_9ACAR</name>
<evidence type="ECO:0000256" key="2">
    <source>
        <dbReference type="ARBA" id="ARBA00022692"/>
    </source>
</evidence>
<dbReference type="InterPro" id="IPR021134">
    <property type="entry name" value="Bestrophin-like"/>
</dbReference>